<accession>A0A4V6P3T2</accession>
<dbReference type="Gene3D" id="3.30.310.70">
    <property type="entry name" value="TT1751-like domain"/>
    <property type="match status" value="1"/>
</dbReference>
<feature type="domain" description="DUF302" evidence="2">
    <location>
        <begin position="75"/>
        <end position="135"/>
    </location>
</feature>
<proteinExistence type="predicted"/>
<dbReference type="InterPro" id="IPR005180">
    <property type="entry name" value="DUF302"/>
</dbReference>
<organism evidence="3 4">
    <name type="scientific">Sulfurirhabdus autotrophica</name>
    <dbReference type="NCBI Taxonomy" id="1706046"/>
    <lineage>
        <taxon>Bacteria</taxon>
        <taxon>Pseudomonadati</taxon>
        <taxon>Pseudomonadota</taxon>
        <taxon>Betaproteobacteria</taxon>
        <taxon>Nitrosomonadales</taxon>
        <taxon>Sulfuricellaceae</taxon>
        <taxon>Sulfurirhabdus</taxon>
    </lineage>
</organism>
<name>A0A4V6P3T2_9PROT</name>
<evidence type="ECO:0000256" key="1">
    <source>
        <dbReference type="SAM" id="SignalP"/>
    </source>
</evidence>
<sequence length="172" mass="19046">MKSILFFVCLIASITAVPSFAAENVKRSQPMVTGAISQTVVKMPIAKDISMDDAVDSMKLRANFLNMKLVAELPLSKQVEATTGKPERRMTIYQFCDALTAKNMVDYSMDFAAYLPCRIALIEDEKGHGWLVMMDLNILINSANLNPKLKEKAIEVRNNLESIMKAGANGEL</sequence>
<evidence type="ECO:0000313" key="3">
    <source>
        <dbReference type="EMBL" id="TCV82879.1"/>
    </source>
</evidence>
<comment type="caution">
    <text evidence="3">The sequence shown here is derived from an EMBL/GenBank/DDBJ whole genome shotgun (WGS) entry which is preliminary data.</text>
</comment>
<gene>
    <name evidence="3" type="ORF">EDC63_1188</name>
</gene>
<dbReference type="OrthoDB" id="9783833at2"/>
<dbReference type="RefSeq" id="WP_124946438.1">
    <property type="nucleotide sequence ID" value="NZ_BHVT01000035.1"/>
</dbReference>
<feature type="chain" id="PRO_5020321456" evidence="1">
    <location>
        <begin position="22"/>
        <end position="172"/>
    </location>
</feature>
<dbReference type="AlphaFoldDB" id="A0A4V6P3T2"/>
<dbReference type="EMBL" id="SMCO01000018">
    <property type="protein sequence ID" value="TCV82879.1"/>
    <property type="molecule type" value="Genomic_DNA"/>
</dbReference>
<dbReference type="Pfam" id="PF03625">
    <property type="entry name" value="DUF302"/>
    <property type="match status" value="1"/>
</dbReference>
<evidence type="ECO:0000259" key="2">
    <source>
        <dbReference type="Pfam" id="PF03625"/>
    </source>
</evidence>
<dbReference type="SUPFAM" id="SSF103247">
    <property type="entry name" value="TT1751-like"/>
    <property type="match status" value="1"/>
</dbReference>
<keyword evidence="1" id="KW-0732">Signal</keyword>
<dbReference type="InterPro" id="IPR035923">
    <property type="entry name" value="TT1751-like_sf"/>
</dbReference>
<dbReference type="Proteomes" id="UP000295367">
    <property type="component" value="Unassembled WGS sequence"/>
</dbReference>
<reference evidence="3 4" key="1">
    <citation type="submission" date="2019-03" db="EMBL/GenBank/DDBJ databases">
        <title>Genomic Encyclopedia of Type Strains, Phase IV (KMG-IV): sequencing the most valuable type-strain genomes for metagenomic binning, comparative biology and taxonomic classification.</title>
        <authorList>
            <person name="Goeker M."/>
        </authorList>
    </citation>
    <scope>NUCLEOTIDE SEQUENCE [LARGE SCALE GENOMIC DNA]</scope>
    <source>
        <strain evidence="3 4">DSM 100309</strain>
    </source>
</reference>
<protein>
    <submittedName>
        <fullName evidence="3">Uncharacterized protein (DUF302 family)</fullName>
    </submittedName>
</protein>
<evidence type="ECO:0000313" key="4">
    <source>
        <dbReference type="Proteomes" id="UP000295367"/>
    </source>
</evidence>
<keyword evidence="4" id="KW-1185">Reference proteome</keyword>
<feature type="signal peptide" evidence="1">
    <location>
        <begin position="1"/>
        <end position="21"/>
    </location>
</feature>
<dbReference type="CDD" id="cd14797">
    <property type="entry name" value="DUF302"/>
    <property type="match status" value="1"/>
</dbReference>